<protein>
    <submittedName>
        <fullName evidence="2">Uncharacterized protein</fullName>
    </submittedName>
</protein>
<feature type="region of interest" description="Disordered" evidence="1">
    <location>
        <begin position="1"/>
        <end position="36"/>
    </location>
</feature>
<dbReference type="AlphaFoldDB" id="A0A835HUX4"/>
<dbReference type="Gene3D" id="3.80.10.10">
    <property type="entry name" value="Ribonuclease Inhibitor"/>
    <property type="match status" value="1"/>
</dbReference>
<comment type="caution">
    <text evidence="2">The sequence shown here is derived from an EMBL/GenBank/DDBJ whole genome shotgun (WGS) entry which is preliminary data.</text>
</comment>
<evidence type="ECO:0000313" key="3">
    <source>
        <dbReference type="Proteomes" id="UP000631114"/>
    </source>
</evidence>
<dbReference type="EMBL" id="JADFTS010000005">
    <property type="protein sequence ID" value="KAF9605164.1"/>
    <property type="molecule type" value="Genomic_DNA"/>
</dbReference>
<proteinExistence type="predicted"/>
<dbReference type="SUPFAM" id="SSF52058">
    <property type="entry name" value="L domain-like"/>
    <property type="match status" value="1"/>
</dbReference>
<dbReference type="OrthoDB" id="1909482at2759"/>
<evidence type="ECO:0000313" key="2">
    <source>
        <dbReference type="EMBL" id="KAF9605164.1"/>
    </source>
</evidence>
<dbReference type="InterPro" id="IPR032675">
    <property type="entry name" value="LRR_dom_sf"/>
</dbReference>
<evidence type="ECO:0000256" key="1">
    <source>
        <dbReference type="SAM" id="MobiDB-lite"/>
    </source>
</evidence>
<dbReference type="Proteomes" id="UP000631114">
    <property type="component" value="Unassembled WGS sequence"/>
</dbReference>
<gene>
    <name evidence="2" type="ORF">IFM89_014155</name>
</gene>
<feature type="compositionally biased region" description="Basic and acidic residues" evidence="1">
    <location>
        <begin position="13"/>
        <end position="22"/>
    </location>
</feature>
<accession>A0A835HUX4</accession>
<reference evidence="2 3" key="1">
    <citation type="submission" date="2020-10" db="EMBL/GenBank/DDBJ databases">
        <title>The Coptis chinensis genome and diversification of protoberbering-type alkaloids.</title>
        <authorList>
            <person name="Wang B."/>
            <person name="Shu S."/>
            <person name="Song C."/>
            <person name="Liu Y."/>
        </authorList>
    </citation>
    <scope>NUCLEOTIDE SEQUENCE [LARGE SCALE GENOMIC DNA]</scope>
    <source>
        <strain evidence="2">HL-2020</strain>
        <tissue evidence="2">Leaf</tissue>
    </source>
</reference>
<sequence length="162" mass="18617">MPKENSLLQEIGQFRRNEEMKKPKNKRVSSLRKGSEDGEEDKEEYFFNENFVQLVLENDLCFLSNEFRHIQRSSLEGPIPAGISTLTSFSDLRICDLKGKGFDFPQLSTMKSMKTLILRNCMIHGNILEYIGELKNLYCQVLNGFVDISNESLRMNSGDIPV</sequence>
<name>A0A835HUX4_9MAGN</name>
<organism evidence="2 3">
    <name type="scientific">Coptis chinensis</name>
    <dbReference type="NCBI Taxonomy" id="261450"/>
    <lineage>
        <taxon>Eukaryota</taxon>
        <taxon>Viridiplantae</taxon>
        <taxon>Streptophyta</taxon>
        <taxon>Embryophyta</taxon>
        <taxon>Tracheophyta</taxon>
        <taxon>Spermatophyta</taxon>
        <taxon>Magnoliopsida</taxon>
        <taxon>Ranunculales</taxon>
        <taxon>Ranunculaceae</taxon>
        <taxon>Coptidoideae</taxon>
        <taxon>Coptis</taxon>
    </lineage>
</organism>
<keyword evidence="3" id="KW-1185">Reference proteome</keyword>